<dbReference type="InterPro" id="IPR004360">
    <property type="entry name" value="Glyas_Fos-R_dOase_dom"/>
</dbReference>
<dbReference type="PROSITE" id="PS51819">
    <property type="entry name" value="VOC"/>
    <property type="match status" value="1"/>
</dbReference>
<evidence type="ECO:0000313" key="3">
    <source>
        <dbReference type="Proteomes" id="UP000217194"/>
    </source>
</evidence>
<dbReference type="Gene3D" id="3.10.180.10">
    <property type="entry name" value="2,3-Dihydroxybiphenyl 1,2-Dioxygenase, domain 1"/>
    <property type="match status" value="1"/>
</dbReference>
<protein>
    <submittedName>
        <fullName evidence="2">Lactoylglutathione lyase</fullName>
    </submittedName>
</protein>
<dbReference type="RefSeq" id="WP_095696794.1">
    <property type="nucleotide sequence ID" value="NZ_CP016778.1"/>
</dbReference>
<dbReference type="EMBL" id="CP016778">
    <property type="protein sequence ID" value="ASY22268.1"/>
    <property type="molecule type" value="Genomic_DNA"/>
</dbReference>
<dbReference type="GO" id="GO:0016829">
    <property type="term" value="F:lyase activity"/>
    <property type="evidence" value="ECO:0007669"/>
    <property type="project" value="UniProtKB-KW"/>
</dbReference>
<dbReference type="Pfam" id="PF00903">
    <property type="entry name" value="Glyoxalase"/>
    <property type="match status" value="1"/>
</dbReference>
<gene>
    <name evidence="2" type="ORF">A1sIIB76_01430</name>
</gene>
<dbReference type="AlphaFoldDB" id="A0AAD0E3A7"/>
<sequence length="151" mass="16646">MGEILGFFHGGITVKDLQKSLKFYHDGLGLKVKFEKLLNGPYLRTVLNLKFDAINVAFLEVPGGGFIELLDYQGIEKLSAASRPCDFGGGHISFYVSKIDEIAEKMFKMGYIARSESCVDITEGPNAGGRSLYLLDPDGYPIELFMRPADA</sequence>
<dbReference type="Proteomes" id="UP000217194">
    <property type="component" value="Chromosome"/>
</dbReference>
<feature type="domain" description="VOC" evidence="1">
    <location>
        <begin position="6"/>
        <end position="147"/>
    </location>
</feature>
<dbReference type="InterPro" id="IPR037523">
    <property type="entry name" value="VOC_core"/>
</dbReference>
<accession>A0AAD0E3A7</accession>
<keyword evidence="2" id="KW-0456">Lyase</keyword>
<dbReference type="InterPro" id="IPR029068">
    <property type="entry name" value="Glyas_Bleomycin-R_OHBP_Dase"/>
</dbReference>
<dbReference type="SUPFAM" id="SSF54593">
    <property type="entry name" value="Glyoxalase/Bleomycin resistance protein/Dihydroxybiphenyl dioxygenase"/>
    <property type="match status" value="1"/>
</dbReference>
<proteinExistence type="predicted"/>
<evidence type="ECO:0000259" key="1">
    <source>
        <dbReference type="PROSITE" id="PS51819"/>
    </source>
</evidence>
<reference evidence="2 3" key="1">
    <citation type="submission" date="2016-07" db="EMBL/GenBank/DDBJ databases">
        <title>High microdiversification within the ubiquitous acI lineage of Actinobacteria.</title>
        <authorList>
            <person name="Neuenschwander S.M."/>
            <person name="Salcher M."/>
            <person name="Ghai R."/>
            <person name="Pernthaler J."/>
        </authorList>
    </citation>
    <scope>NUCLEOTIDE SEQUENCE [LARGE SCALE GENOMIC DNA]</scope>
    <source>
        <strain evidence="2">MMS-IIB-76</strain>
    </source>
</reference>
<organism evidence="2 3">
    <name type="scientific">Candidatus Planktophila versatilis</name>
    <dbReference type="NCBI Taxonomy" id="1884905"/>
    <lineage>
        <taxon>Bacteria</taxon>
        <taxon>Bacillati</taxon>
        <taxon>Actinomycetota</taxon>
        <taxon>Actinomycetes</taxon>
        <taxon>Candidatus Nanopelagicales</taxon>
        <taxon>Candidatus Nanopelagicaceae</taxon>
        <taxon>Candidatus Planktophila</taxon>
    </lineage>
</organism>
<name>A0AAD0E3A7_9ACTN</name>
<evidence type="ECO:0000313" key="2">
    <source>
        <dbReference type="EMBL" id="ASY22268.1"/>
    </source>
</evidence>